<gene>
    <name evidence="6" type="ORF">SVIM_LOCUS275465</name>
</gene>
<evidence type="ECO:0000313" key="6">
    <source>
        <dbReference type="EMBL" id="VFU44652.1"/>
    </source>
</evidence>
<feature type="chain" id="PRO_5027109213" description="Protein IDA-LIKE 2" evidence="5">
    <location>
        <begin position="21"/>
        <end position="77"/>
    </location>
</feature>
<dbReference type="GO" id="GO:0005576">
    <property type="term" value="C:extracellular region"/>
    <property type="evidence" value="ECO:0007669"/>
    <property type="project" value="UniProtKB-SubCell"/>
</dbReference>
<dbReference type="InterPro" id="IPR039639">
    <property type="entry name" value="IDA-like"/>
</dbReference>
<evidence type="ECO:0000256" key="3">
    <source>
        <dbReference type="ARBA" id="ARBA00022729"/>
    </source>
</evidence>
<sequence length="77" mass="8232">MSRSHLVLVLWLLLITSSVGHICGARQSQIFKMIKPSSQNSSPSTFMGFLPKGMPVPPSGPSKRHNGIGIKSSNSSP</sequence>
<dbReference type="GO" id="GO:0010227">
    <property type="term" value="P:floral organ abscission"/>
    <property type="evidence" value="ECO:0007669"/>
    <property type="project" value="InterPro"/>
</dbReference>
<name>A0A6N2LSS5_SALVM</name>
<accession>A0A6N2LSS5</accession>
<reference evidence="6" key="1">
    <citation type="submission" date="2019-03" db="EMBL/GenBank/DDBJ databases">
        <authorList>
            <person name="Mank J."/>
            <person name="Almeida P."/>
        </authorList>
    </citation>
    <scope>NUCLEOTIDE SEQUENCE</scope>
    <source>
        <strain evidence="6">78183</strain>
    </source>
</reference>
<evidence type="ECO:0000256" key="2">
    <source>
        <dbReference type="ARBA" id="ARBA00022525"/>
    </source>
</evidence>
<protein>
    <recommendedName>
        <fullName evidence="7">Protein IDA-LIKE 2</fullName>
    </recommendedName>
</protein>
<feature type="region of interest" description="Disordered" evidence="4">
    <location>
        <begin position="38"/>
        <end position="77"/>
    </location>
</feature>
<feature type="signal peptide" evidence="5">
    <location>
        <begin position="1"/>
        <end position="20"/>
    </location>
</feature>
<evidence type="ECO:0000256" key="1">
    <source>
        <dbReference type="ARBA" id="ARBA00004239"/>
    </source>
</evidence>
<evidence type="ECO:0008006" key="7">
    <source>
        <dbReference type="Google" id="ProtNLM"/>
    </source>
</evidence>
<organism evidence="6">
    <name type="scientific">Salix viminalis</name>
    <name type="common">Common osier</name>
    <name type="synonym">Basket willow</name>
    <dbReference type="NCBI Taxonomy" id="40686"/>
    <lineage>
        <taxon>Eukaryota</taxon>
        <taxon>Viridiplantae</taxon>
        <taxon>Streptophyta</taxon>
        <taxon>Embryophyta</taxon>
        <taxon>Tracheophyta</taxon>
        <taxon>Spermatophyta</taxon>
        <taxon>Magnoliopsida</taxon>
        <taxon>eudicotyledons</taxon>
        <taxon>Gunneridae</taxon>
        <taxon>Pentapetalae</taxon>
        <taxon>rosids</taxon>
        <taxon>fabids</taxon>
        <taxon>Malpighiales</taxon>
        <taxon>Salicaceae</taxon>
        <taxon>Saliceae</taxon>
        <taxon>Salix</taxon>
    </lineage>
</organism>
<dbReference type="AlphaFoldDB" id="A0A6N2LSS5"/>
<evidence type="ECO:0000256" key="4">
    <source>
        <dbReference type="SAM" id="MobiDB-lite"/>
    </source>
</evidence>
<dbReference type="PANTHER" id="PTHR33599:SF11">
    <property type="entry name" value="PROTEIN IDA-LIKE 5"/>
    <property type="match status" value="1"/>
</dbReference>
<dbReference type="EMBL" id="CAADRP010001608">
    <property type="protein sequence ID" value="VFU44652.1"/>
    <property type="molecule type" value="Genomic_DNA"/>
</dbReference>
<proteinExistence type="predicted"/>
<dbReference type="PANTHER" id="PTHR33599">
    <property type="entry name" value="PROTEIN IDA-LIKE 5"/>
    <property type="match status" value="1"/>
</dbReference>
<keyword evidence="2" id="KW-0964">Secreted</keyword>
<comment type="subcellular location">
    <subcellularLocation>
        <location evidence="1">Secreted</location>
        <location evidence="1">Extracellular space</location>
    </subcellularLocation>
</comment>
<evidence type="ECO:0000256" key="5">
    <source>
        <dbReference type="SAM" id="SignalP"/>
    </source>
</evidence>
<keyword evidence="3 5" id="KW-0732">Signal</keyword>